<dbReference type="InterPro" id="IPR026079">
    <property type="entry name" value="CDR2"/>
</dbReference>
<accession>A0A3P9M333</accession>
<keyword evidence="2 3" id="KW-0175">Coiled coil</keyword>
<feature type="coiled-coil region" evidence="3">
    <location>
        <begin position="202"/>
        <end position="260"/>
    </location>
</feature>
<reference evidence="5" key="4">
    <citation type="submission" date="2025-09" db="UniProtKB">
        <authorList>
            <consortium name="Ensembl"/>
        </authorList>
    </citation>
    <scope>IDENTIFICATION</scope>
    <source>
        <strain evidence="5">HNI</strain>
    </source>
</reference>
<dbReference type="PANTHER" id="PTHR19232">
    <property type="entry name" value="CENTROCORTIN FAMILY MEMBER"/>
    <property type="match status" value="1"/>
</dbReference>
<evidence type="ECO:0000313" key="6">
    <source>
        <dbReference type="Proteomes" id="UP000265180"/>
    </source>
</evidence>
<evidence type="ECO:0000313" key="5">
    <source>
        <dbReference type="Ensembl" id="ENSORLP00020027373.1"/>
    </source>
</evidence>
<evidence type="ECO:0000256" key="3">
    <source>
        <dbReference type="SAM" id="Coils"/>
    </source>
</evidence>
<dbReference type="AlphaFoldDB" id="A0A3P9M333"/>
<feature type="coiled-coil region" evidence="3">
    <location>
        <begin position="105"/>
        <end position="139"/>
    </location>
</feature>
<reference evidence="5" key="3">
    <citation type="submission" date="2025-08" db="UniProtKB">
        <authorList>
            <consortium name="Ensembl"/>
        </authorList>
    </citation>
    <scope>IDENTIFICATION</scope>
    <source>
        <strain evidence="5">HNI</strain>
    </source>
</reference>
<proteinExistence type="inferred from homology"/>
<reference key="1">
    <citation type="journal article" date="2007" name="Nature">
        <title>The medaka draft genome and insights into vertebrate genome evolution.</title>
        <authorList>
            <person name="Kasahara M."/>
            <person name="Naruse K."/>
            <person name="Sasaki S."/>
            <person name="Nakatani Y."/>
            <person name="Qu W."/>
            <person name="Ahsan B."/>
            <person name="Yamada T."/>
            <person name="Nagayasu Y."/>
            <person name="Doi K."/>
            <person name="Kasai Y."/>
            <person name="Jindo T."/>
            <person name="Kobayashi D."/>
            <person name="Shimada A."/>
            <person name="Toyoda A."/>
            <person name="Kuroki Y."/>
            <person name="Fujiyama A."/>
            <person name="Sasaki T."/>
            <person name="Shimizu A."/>
            <person name="Asakawa S."/>
            <person name="Shimizu N."/>
            <person name="Hashimoto S."/>
            <person name="Yang J."/>
            <person name="Lee Y."/>
            <person name="Matsushima K."/>
            <person name="Sugano S."/>
            <person name="Sakaizumi M."/>
            <person name="Narita T."/>
            <person name="Ohishi K."/>
            <person name="Haga S."/>
            <person name="Ohta F."/>
            <person name="Nomoto H."/>
            <person name="Nogata K."/>
            <person name="Morishita T."/>
            <person name="Endo T."/>
            <person name="Shin-I T."/>
            <person name="Takeda H."/>
            <person name="Morishita S."/>
            <person name="Kohara Y."/>
        </authorList>
    </citation>
    <scope>NUCLEOTIDE SEQUENCE [LARGE SCALE GENOMIC DNA]</scope>
    <source>
        <strain>Hd-rR</strain>
    </source>
</reference>
<evidence type="ECO:0000256" key="2">
    <source>
        <dbReference type="ARBA" id="ARBA00023054"/>
    </source>
</evidence>
<comment type="similarity">
    <text evidence="1">Belongs to the CDR2 family.</text>
</comment>
<feature type="region of interest" description="Disordered" evidence="4">
    <location>
        <begin position="393"/>
        <end position="438"/>
    </location>
</feature>
<dbReference type="PANTHER" id="PTHR19232:SF10">
    <property type="entry name" value="CEREBELLAR DEGENERATION-RELATED PROTEIN 2-LIKE"/>
    <property type="match status" value="1"/>
</dbReference>
<organism evidence="5 6">
    <name type="scientific">Oryzias latipes</name>
    <name type="common">Japanese rice fish</name>
    <name type="synonym">Japanese killifish</name>
    <dbReference type="NCBI Taxonomy" id="8090"/>
    <lineage>
        <taxon>Eukaryota</taxon>
        <taxon>Metazoa</taxon>
        <taxon>Chordata</taxon>
        <taxon>Craniata</taxon>
        <taxon>Vertebrata</taxon>
        <taxon>Euteleostomi</taxon>
        <taxon>Actinopterygii</taxon>
        <taxon>Neopterygii</taxon>
        <taxon>Teleostei</taxon>
        <taxon>Neoteleostei</taxon>
        <taxon>Acanthomorphata</taxon>
        <taxon>Ovalentaria</taxon>
        <taxon>Atherinomorphae</taxon>
        <taxon>Beloniformes</taxon>
        <taxon>Adrianichthyidae</taxon>
        <taxon>Oryziinae</taxon>
        <taxon>Oryzias</taxon>
    </lineage>
</organism>
<dbReference type="Ensembl" id="ENSORLT00020015771.1">
    <property type="protein sequence ID" value="ENSORLP00020027373.1"/>
    <property type="gene ID" value="ENSORLG00020010301.1"/>
</dbReference>
<sequence>MLSPGRMEEFITEEEEPWYDQQDLEQDLHLAAELGKTLLERNKELEDSLQQMYITNEEQVQEIEYLMKQLDVLRDMNEQHARVYEQLDGTARELEGTNLSLVTDSKASQQKIERLTVTIEALQNQVESLSTQAEQLRSMEQLRVKREKRERRKTIHSFPCLRELCTAPRYEDEFVVGRAESFTVEAKRQPFQEENQHLREAVSALRAAVRAERAQREGVEKECNLLVAEFSRLQTRVQDAESCQARVRELEGELQELQQLRRARTFLMGGEDDGVALTQTVLSITPETDTFLEVGVGESGGGVREDTKGGVGVGGEALPESNPVRKSCSDTALNAIVARDASGRRRGSYALHANSVRKRGMSILREVDEQYHALLEKYEELLGKCRRHEESLCHAGVQTSRPVSRDPSMRDCAADPAPAPPPTPTQSPSTPEALESIGRQVEAVDKRLGQNTPEYKALFKEIFSRIQKTKMDIKATKAAKVSKSGKSSKH</sequence>
<protein>
    <submittedName>
        <fullName evidence="5">Cerebellar degeneration related protein 2 like</fullName>
    </submittedName>
</protein>
<evidence type="ECO:0000256" key="4">
    <source>
        <dbReference type="SAM" id="MobiDB-lite"/>
    </source>
</evidence>
<evidence type="ECO:0000256" key="1">
    <source>
        <dbReference type="ARBA" id="ARBA00009019"/>
    </source>
</evidence>
<name>A0A3P9M333_ORYLA</name>
<dbReference type="Proteomes" id="UP000265180">
    <property type="component" value="Chromosome 19"/>
</dbReference>
<reference evidence="5 6" key="2">
    <citation type="submission" date="2017-04" db="EMBL/GenBank/DDBJ databases">
        <title>CpG methylation of centromeres and impact of large insertions on vertebrate speciation.</title>
        <authorList>
            <person name="Ichikawa K."/>
            <person name="Yoshimura J."/>
            <person name="Morishita S."/>
        </authorList>
    </citation>
    <scope>NUCLEOTIDE SEQUENCE</scope>
    <source>
        <strain evidence="5 6">HNI</strain>
    </source>
</reference>
<feature type="compositionally biased region" description="Basic and acidic residues" evidence="4">
    <location>
        <begin position="403"/>
        <end position="413"/>
    </location>
</feature>